<feature type="domain" description="GST C-terminal" evidence="2">
    <location>
        <begin position="107"/>
        <end position="231"/>
    </location>
</feature>
<dbReference type="InterPro" id="IPR010987">
    <property type="entry name" value="Glutathione-S-Trfase_C-like"/>
</dbReference>
<evidence type="ECO:0008006" key="4">
    <source>
        <dbReference type="Google" id="ProtNLM"/>
    </source>
</evidence>
<dbReference type="PROSITE" id="PS50404">
    <property type="entry name" value="GST_NTER"/>
    <property type="match status" value="1"/>
</dbReference>
<protein>
    <recommendedName>
        <fullName evidence="4">Glutathione transferase</fullName>
    </recommendedName>
</protein>
<dbReference type="PANTHER" id="PTHR11571">
    <property type="entry name" value="GLUTATHIONE S-TRANSFERASE"/>
    <property type="match status" value="1"/>
</dbReference>
<proteinExistence type="predicted"/>
<dbReference type="Gene3D" id="1.20.1050.10">
    <property type="match status" value="1"/>
</dbReference>
<dbReference type="PROSITE" id="PS50405">
    <property type="entry name" value="GST_CTER"/>
    <property type="match status" value="1"/>
</dbReference>
<dbReference type="InterPro" id="IPR050213">
    <property type="entry name" value="GST_superfamily"/>
</dbReference>
<dbReference type="InterPro" id="IPR004045">
    <property type="entry name" value="Glutathione_S-Trfase_N"/>
</dbReference>
<evidence type="ECO:0000313" key="3">
    <source>
        <dbReference type="EMBL" id="CAE0120210.1"/>
    </source>
</evidence>
<gene>
    <name evidence="3" type="ORF">HERI1096_LOCUS20911</name>
</gene>
<dbReference type="GO" id="GO:0004364">
    <property type="term" value="F:glutathione transferase activity"/>
    <property type="evidence" value="ECO:0007669"/>
    <property type="project" value="TreeGrafter"/>
</dbReference>
<dbReference type="GO" id="GO:0006749">
    <property type="term" value="P:glutathione metabolic process"/>
    <property type="evidence" value="ECO:0007669"/>
    <property type="project" value="TreeGrafter"/>
</dbReference>
<dbReference type="Gene3D" id="3.40.30.10">
    <property type="entry name" value="Glutaredoxin"/>
    <property type="match status" value="1"/>
</dbReference>
<sequence length="231" mass="25497">MPPTRPTLKYFAFRGRALAARIALFNSLGREGWKDERLSLPRFKKNQKAEQLGPERVNAEYITNNLPQLDLPCGTKVSQSHAIARYAARLTPSAPMAHHDPELYPTDPVRALLVDEAIATVDQILLLTPKEADEAARARSREAYQATGFLRVGLELLEGRIASSGGPFLLGEQLTIADLYIRSPLCDLFDLKQFDGVGPDFIEQFPHVQACGAAVLEHPLLAAYKDAGYKS</sequence>
<accession>A0A7S3AZG8</accession>
<name>A0A7S3AZG8_9EUKA</name>
<organism evidence="3">
    <name type="scientific">Haptolina ericina</name>
    <dbReference type="NCBI Taxonomy" id="156174"/>
    <lineage>
        <taxon>Eukaryota</taxon>
        <taxon>Haptista</taxon>
        <taxon>Haptophyta</taxon>
        <taxon>Prymnesiophyceae</taxon>
        <taxon>Prymnesiales</taxon>
        <taxon>Prymnesiaceae</taxon>
        <taxon>Haptolina</taxon>
    </lineage>
</organism>
<evidence type="ECO:0000259" key="1">
    <source>
        <dbReference type="PROSITE" id="PS50404"/>
    </source>
</evidence>
<feature type="domain" description="GST N-terminal" evidence="1">
    <location>
        <begin position="6"/>
        <end position="95"/>
    </location>
</feature>
<reference evidence="3" key="1">
    <citation type="submission" date="2021-01" db="EMBL/GenBank/DDBJ databases">
        <authorList>
            <person name="Corre E."/>
            <person name="Pelletier E."/>
            <person name="Niang G."/>
            <person name="Scheremetjew M."/>
            <person name="Finn R."/>
            <person name="Kale V."/>
            <person name="Holt S."/>
            <person name="Cochrane G."/>
            <person name="Meng A."/>
            <person name="Brown T."/>
            <person name="Cohen L."/>
        </authorList>
    </citation>
    <scope>NUCLEOTIDE SEQUENCE</scope>
    <source>
        <strain evidence="3">CCMP281</strain>
    </source>
</reference>
<dbReference type="PANTHER" id="PTHR11571:SF252">
    <property type="entry name" value="GLUTATHIONE S-TRANSFERASE"/>
    <property type="match status" value="1"/>
</dbReference>
<dbReference type="Pfam" id="PF14497">
    <property type="entry name" value="GST_C_3"/>
    <property type="match status" value="1"/>
</dbReference>
<evidence type="ECO:0000259" key="2">
    <source>
        <dbReference type="PROSITE" id="PS50405"/>
    </source>
</evidence>
<dbReference type="EMBL" id="HBHX01037597">
    <property type="protein sequence ID" value="CAE0120210.1"/>
    <property type="molecule type" value="Transcribed_RNA"/>
</dbReference>
<dbReference type="AlphaFoldDB" id="A0A7S3AZG8"/>
<dbReference type="InterPro" id="IPR004046">
    <property type="entry name" value="GST_C"/>
</dbReference>
<dbReference type="InterPro" id="IPR036282">
    <property type="entry name" value="Glutathione-S-Trfase_C_sf"/>
</dbReference>
<dbReference type="SUPFAM" id="SSF47616">
    <property type="entry name" value="GST C-terminal domain-like"/>
    <property type="match status" value="1"/>
</dbReference>